<feature type="transmembrane region" description="Helical" evidence="7">
    <location>
        <begin position="429"/>
        <end position="451"/>
    </location>
</feature>
<feature type="region of interest" description="Disordered" evidence="6">
    <location>
        <begin position="67"/>
        <end position="95"/>
    </location>
</feature>
<feature type="transmembrane region" description="Helical" evidence="7">
    <location>
        <begin position="243"/>
        <end position="260"/>
    </location>
</feature>
<keyword evidence="5 7" id="KW-0472">Membrane</keyword>
<dbReference type="OrthoDB" id="2126698at2759"/>
<evidence type="ECO:0000313" key="8">
    <source>
        <dbReference type="EMBL" id="ODV96212.1"/>
    </source>
</evidence>
<dbReference type="AlphaFoldDB" id="A0A1E4TWS7"/>
<dbReference type="GO" id="GO:0042910">
    <property type="term" value="F:xenobiotic transmembrane transporter activity"/>
    <property type="evidence" value="ECO:0007669"/>
    <property type="project" value="InterPro"/>
</dbReference>
<feature type="transmembrane region" description="Helical" evidence="7">
    <location>
        <begin position="533"/>
        <end position="553"/>
    </location>
</feature>
<feature type="compositionally biased region" description="Polar residues" evidence="6">
    <location>
        <begin position="77"/>
        <end position="90"/>
    </location>
</feature>
<name>A0A1E4TWS7_PACTA</name>
<dbReference type="Proteomes" id="UP000094236">
    <property type="component" value="Unassembled WGS sequence"/>
</dbReference>
<proteinExistence type="inferred from homology"/>
<accession>A0A1E4TWS7</accession>
<feature type="transmembrane region" description="Helical" evidence="7">
    <location>
        <begin position="196"/>
        <end position="213"/>
    </location>
</feature>
<sequence length="624" mass="68778">MVTQNFISKTLAQLPAHLRNSNGVGLNSRRRKLSLTFIPQSKNTPWGLMSNNDDRRSFLSLGSELESEREDVGGDNESVSTFRSLPSTLEGSPEPDQLSWLIEEHQRRFSGESSVYDEDDDNDVSPSSSRRRRRPSLMSLPMGDEDEDFANEVVTPKSELKMMFKYASPLVITFLLEQVFSVVCVLTVSHLGTSELAAVSLASMTSTIVFAIFEGCATSLDTLCPQAYGAGNFTGVGVHFQRCCAFSLILFIPFGIFWYHSSFFLKHLIEDKEVIRLTELFLRWLLLGAPPYIIFECGKRFLQAQGIFEAGTGILFVTAPINVLLSYLLVWDSRIGLGFIGAPIAASINFWLMLLLMILYVEFVDGKKCWGGFTKEAFTHFYDLSKLAVPGIIMLEAEYLAYEILTLFSSYFGTNTLAAQSAVSTVASLTYMVPFAVGIASSTRIANFIGAENISSAKVATHIGLYSALVVGVLNCLILLCFRKIIANLFSKDPAVISLIVSVFPLVAVIQIFDGISSVASGILRAQGRQNIGGLINLFIYYVVAIPLSLVLAKHLHLQLYGLWIGIGVGMILIGNTETWFILTANWNKIVEAAKMRNEADADTETDENENETQQVANAPPIQA</sequence>
<feature type="transmembrane region" description="Helical" evidence="7">
    <location>
        <begin position="335"/>
        <end position="361"/>
    </location>
</feature>
<dbReference type="GO" id="GO:0016020">
    <property type="term" value="C:membrane"/>
    <property type="evidence" value="ECO:0007669"/>
    <property type="project" value="UniProtKB-SubCell"/>
</dbReference>
<feature type="transmembrane region" description="Helical" evidence="7">
    <location>
        <begin position="463"/>
        <end position="482"/>
    </location>
</feature>
<dbReference type="InterPro" id="IPR045069">
    <property type="entry name" value="MATE_euk"/>
</dbReference>
<evidence type="ECO:0000256" key="2">
    <source>
        <dbReference type="ARBA" id="ARBA00010199"/>
    </source>
</evidence>
<evidence type="ECO:0000256" key="5">
    <source>
        <dbReference type="ARBA" id="ARBA00023136"/>
    </source>
</evidence>
<dbReference type="STRING" id="669874.A0A1E4TWS7"/>
<keyword evidence="3 7" id="KW-0812">Transmembrane</keyword>
<feature type="transmembrane region" description="Helical" evidence="7">
    <location>
        <begin position="280"/>
        <end position="295"/>
    </location>
</feature>
<feature type="compositionally biased region" description="Acidic residues" evidence="6">
    <location>
        <begin position="601"/>
        <end position="611"/>
    </location>
</feature>
<gene>
    <name evidence="8" type="ORF">PACTADRAFT_75375</name>
</gene>
<keyword evidence="4 7" id="KW-1133">Transmembrane helix</keyword>
<evidence type="ECO:0000256" key="7">
    <source>
        <dbReference type="SAM" id="Phobius"/>
    </source>
</evidence>
<evidence type="ECO:0000256" key="3">
    <source>
        <dbReference type="ARBA" id="ARBA00022692"/>
    </source>
</evidence>
<dbReference type="PANTHER" id="PTHR11206">
    <property type="entry name" value="MULTIDRUG RESISTANCE PROTEIN"/>
    <property type="match status" value="1"/>
</dbReference>
<dbReference type="GO" id="GO:1990961">
    <property type="term" value="P:xenobiotic detoxification by transmembrane export across the plasma membrane"/>
    <property type="evidence" value="ECO:0007669"/>
    <property type="project" value="InterPro"/>
</dbReference>
<feature type="transmembrane region" description="Helical" evidence="7">
    <location>
        <begin position="307"/>
        <end position="329"/>
    </location>
</feature>
<feature type="region of interest" description="Disordered" evidence="6">
    <location>
        <begin position="599"/>
        <end position="624"/>
    </location>
</feature>
<dbReference type="NCBIfam" id="TIGR00797">
    <property type="entry name" value="matE"/>
    <property type="match status" value="1"/>
</dbReference>
<feature type="transmembrane region" description="Helical" evidence="7">
    <location>
        <begin position="494"/>
        <end position="513"/>
    </location>
</feature>
<evidence type="ECO:0000256" key="6">
    <source>
        <dbReference type="SAM" id="MobiDB-lite"/>
    </source>
</evidence>
<keyword evidence="9" id="KW-1185">Reference proteome</keyword>
<dbReference type="InterPro" id="IPR002528">
    <property type="entry name" value="MATE_fam"/>
</dbReference>
<feature type="region of interest" description="Disordered" evidence="6">
    <location>
        <begin position="111"/>
        <end position="143"/>
    </location>
</feature>
<comment type="subcellular location">
    <subcellularLocation>
        <location evidence="1">Membrane</location>
        <topology evidence="1">Multi-pass membrane protein</topology>
    </subcellularLocation>
</comment>
<evidence type="ECO:0000256" key="1">
    <source>
        <dbReference type="ARBA" id="ARBA00004141"/>
    </source>
</evidence>
<dbReference type="GO" id="GO:0015297">
    <property type="term" value="F:antiporter activity"/>
    <property type="evidence" value="ECO:0007669"/>
    <property type="project" value="InterPro"/>
</dbReference>
<dbReference type="Pfam" id="PF01554">
    <property type="entry name" value="MatE"/>
    <property type="match status" value="2"/>
</dbReference>
<organism evidence="8 9">
    <name type="scientific">Pachysolen tannophilus NRRL Y-2460</name>
    <dbReference type="NCBI Taxonomy" id="669874"/>
    <lineage>
        <taxon>Eukaryota</taxon>
        <taxon>Fungi</taxon>
        <taxon>Dikarya</taxon>
        <taxon>Ascomycota</taxon>
        <taxon>Saccharomycotina</taxon>
        <taxon>Pichiomycetes</taxon>
        <taxon>Pachysolenaceae</taxon>
        <taxon>Pachysolen</taxon>
    </lineage>
</organism>
<evidence type="ECO:0000313" key="9">
    <source>
        <dbReference type="Proteomes" id="UP000094236"/>
    </source>
</evidence>
<evidence type="ECO:0000256" key="4">
    <source>
        <dbReference type="ARBA" id="ARBA00022989"/>
    </source>
</evidence>
<protein>
    <submittedName>
        <fullName evidence="8">Uncharacterized protein</fullName>
    </submittedName>
</protein>
<feature type="transmembrane region" description="Helical" evidence="7">
    <location>
        <begin position="166"/>
        <end position="190"/>
    </location>
</feature>
<comment type="similarity">
    <text evidence="2">Belongs to the multi antimicrobial extrusion (MATE) (TC 2.A.66.1) family.</text>
</comment>
<dbReference type="CDD" id="cd13132">
    <property type="entry name" value="MATE_eukaryotic"/>
    <property type="match status" value="1"/>
</dbReference>
<reference evidence="9" key="1">
    <citation type="submission" date="2016-05" db="EMBL/GenBank/DDBJ databases">
        <title>Comparative genomics of biotechnologically important yeasts.</title>
        <authorList>
            <consortium name="DOE Joint Genome Institute"/>
            <person name="Riley R."/>
            <person name="Haridas S."/>
            <person name="Wolfe K.H."/>
            <person name="Lopes M.R."/>
            <person name="Hittinger C.T."/>
            <person name="Goker M."/>
            <person name="Salamov A."/>
            <person name="Wisecaver J."/>
            <person name="Long T.M."/>
            <person name="Aerts A.L."/>
            <person name="Barry K."/>
            <person name="Choi C."/>
            <person name="Clum A."/>
            <person name="Coughlan A.Y."/>
            <person name="Deshpande S."/>
            <person name="Douglass A.P."/>
            <person name="Hanson S.J."/>
            <person name="Klenk H.-P."/>
            <person name="Labutti K."/>
            <person name="Lapidus A."/>
            <person name="Lindquist E."/>
            <person name="Lipzen A."/>
            <person name="Meier-Kolthoff J.P."/>
            <person name="Ohm R.A."/>
            <person name="Otillar R.P."/>
            <person name="Pangilinan J."/>
            <person name="Peng Y."/>
            <person name="Rokas A."/>
            <person name="Rosa C.A."/>
            <person name="Scheuner C."/>
            <person name="Sibirny A.A."/>
            <person name="Slot J.C."/>
            <person name="Stielow J.B."/>
            <person name="Sun H."/>
            <person name="Kurtzman C.P."/>
            <person name="Blackwell M."/>
            <person name="Grigoriev I.V."/>
            <person name="Jeffries T.W."/>
        </authorList>
    </citation>
    <scope>NUCLEOTIDE SEQUENCE [LARGE SCALE GENOMIC DNA]</scope>
    <source>
        <strain evidence="9">NRRL Y-2460</strain>
    </source>
</reference>
<feature type="transmembrane region" description="Helical" evidence="7">
    <location>
        <begin position="560"/>
        <end position="583"/>
    </location>
</feature>
<dbReference type="EMBL" id="KV454013">
    <property type="protein sequence ID" value="ODV96212.1"/>
    <property type="molecule type" value="Genomic_DNA"/>
</dbReference>